<evidence type="ECO:0000313" key="1">
    <source>
        <dbReference type="EMBL" id="NVP02508.1"/>
    </source>
</evidence>
<reference evidence="1 2" key="1">
    <citation type="submission" date="2020-06" db="EMBL/GenBank/DDBJ databases">
        <title>Photobacterium damselae subsp. damselae comparative genomics.</title>
        <authorList>
            <person name="Osorio C.R."/>
        </authorList>
    </citation>
    <scope>NUCLEOTIDE SEQUENCE [LARGE SCALE GENOMIC DNA]</scope>
    <source>
        <strain evidence="1 2">TW250/03</strain>
    </source>
</reference>
<name>A0A850R1T4_PHODD</name>
<protein>
    <submittedName>
        <fullName evidence="1">Uncharacterized protein</fullName>
    </submittedName>
</protein>
<dbReference type="Proteomes" id="UP000533429">
    <property type="component" value="Unassembled WGS sequence"/>
</dbReference>
<dbReference type="AlphaFoldDB" id="A0A850R1T4"/>
<evidence type="ECO:0000313" key="2">
    <source>
        <dbReference type="Proteomes" id="UP000533429"/>
    </source>
</evidence>
<gene>
    <name evidence="1" type="ORF">HWA77_20050</name>
</gene>
<proteinExistence type="predicted"/>
<comment type="caution">
    <text evidence="1">The sequence shown here is derived from an EMBL/GenBank/DDBJ whole genome shotgun (WGS) entry which is preliminary data.</text>
</comment>
<sequence length="283" mass="32377">MTPLKSCELELSRFFNKYFNYCASSNADDLKELLSVMCSACEKLEKVKVVNFGKNKRYRALKALRNFATHESELLNFSKAISLKSVTMVHAEVQLMSLLPQEVVNYAIRNLKSKQTIKYLKEVIINYGKYVDIYPALFNFTVDLYFEVVNHNLNIEGEGFKELENSINYEKLNGFPHYIGGKIIVLDGSDVNTFIETQAISIENKQCEFSEAPIGNDGLKSYVTAYEKMPFDQVSMMKKEDKNYILNLLIDSGVVTYNGNKVSSTRPLDPIEMIIVHEHLNKK</sequence>
<organism evidence="1 2">
    <name type="scientific">Photobacterium damselae subsp. damselae</name>
    <name type="common">Listonella damsela</name>
    <dbReference type="NCBI Taxonomy" id="85581"/>
    <lineage>
        <taxon>Bacteria</taxon>
        <taxon>Pseudomonadati</taxon>
        <taxon>Pseudomonadota</taxon>
        <taxon>Gammaproteobacteria</taxon>
        <taxon>Vibrionales</taxon>
        <taxon>Vibrionaceae</taxon>
        <taxon>Photobacterium</taxon>
    </lineage>
</organism>
<accession>A0A850R1T4</accession>
<dbReference type="EMBL" id="JABXOR010001285">
    <property type="protein sequence ID" value="NVP02508.1"/>
    <property type="molecule type" value="Genomic_DNA"/>
</dbReference>